<reference evidence="2" key="2">
    <citation type="submission" date="2021-04" db="EMBL/GenBank/DDBJ databases">
        <authorList>
            <person name="Gilroy R."/>
        </authorList>
    </citation>
    <scope>NUCLEOTIDE SEQUENCE</scope>
    <source>
        <strain evidence="2">5032</strain>
    </source>
</reference>
<proteinExistence type="predicted"/>
<evidence type="ECO:0000313" key="2">
    <source>
        <dbReference type="EMBL" id="HJA78276.1"/>
    </source>
</evidence>
<organism evidence="2 3">
    <name type="scientific">Candidatus Desulfovibrio intestinavium</name>
    <dbReference type="NCBI Taxonomy" id="2838534"/>
    <lineage>
        <taxon>Bacteria</taxon>
        <taxon>Pseudomonadati</taxon>
        <taxon>Thermodesulfobacteriota</taxon>
        <taxon>Desulfovibrionia</taxon>
        <taxon>Desulfovibrionales</taxon>
        <taxon>Desulfovibrionaceae</taxon>
        <taxon>Desulfovibrio</taxon>
    </lineage>
</organism>
<accession>A0A9D2HJU1</accession>
<name>A0A9D2HJU1_9BACT</name>
<protein>
    <submittedName>
        <fullName evidence="2">Uncharacterized protein</fullName>
    </submittedName>
</protein>
<evidence type="ECO:0000313" key="3">
    <source>
        <dbReference type="Proteomes" id="UP000823821"/>
    </source>
</evidence>
<evidence type="ECO:0000256" key="1">
    <source>
        <dbReference type="SAM" id="MobiDB-lite"/>
    </source>
</evidence>
<feature type="compositionally biased region" description="Acidic residues" evidence="1">
    <location>
        <begin position="389"/>
        <end position="404"/>
    </location>
</feature>
<feature type="region of interest" description="Disordered" evidence="1">
    <location>
        <begin position="376"/>
        <end position="404"/>
    </location>
</feature>
<reference evidence="2" key="1">
    <citation type="journal article" date="2021" name="PeerJ">
        <title>Extensive microbial diversity within the chicken gut microbiome revealed by metagenomics and culture.</title>
        <authorList>
            <person name="Gilroy R."/>
            <person name="Ravi A."/>
            <person name="Getino M."/>
            <person name="Pursley I."/>
            <person name="Horton D.L."/>
            <person name="Alikhan N.F."/>
            <person name="Baker D."/>
            <person name="Gharbi K."/>
            <person name="Hall N."/>
            <person name="Watson M."/>
            <person name="Adriaenssens E.M."/>
            <person name="Foster-Nyarko E."/>
            <person name="Jarju S."/>
            <person name="Secka A."/>
            <person name="Antonio M."/>
            <person name="Oren A."/>
            <person name="Chaudhuri R.R."/>
            <person name="La Ragione R."/>
            <person name="Hildebrand F."/>
            <person name="Pallen M.J."/>
        </authorList>
    </citation>
    <scope>NUCLEOTIDE SEQUENCE</scope>
    <source>
        <strain evidence="2">5032</strain>
    </source>
</reference>
<comment type="caution">
    <text evidence="2">The sequence shown here is derived from an EMBL/GenBank/DDBJ whole genome shotgun (WGS) entry which is preliminary data.</text>
</comment>
<gene>
    <name evidence="2" type="ORF">H9784_01710</name>
</gene>
<sequence>MGSYNMIVNLDKKESLSPHDFGSGAKMAEWCYHHTPLVRALHNLLAGPWKGDRVYVVASHLPKDDDSYSGELAAARKELGIKSLYRFACDECRNLQPDEVDTEDHGLRYIYNHELEVFLDLAHCPVNLDDIAPLPLLIAPGGSDFDFDVNDEDAAEKMEDAEAWWIDSVRSIEIRKEPLEDVDYEEFRPNFTEMGLGRYYVLVNLDKRECFGYYTLSMRELAVPEAGGCDIFWDLQNLLAGDWKGDRVYAVATDARSGWELPGNEDLCADMAQSELKDLYGFATQNYTWRVDKRNSSDKGLRYIYNHALKVFIDLEHCPRDGGKAAMPLPLLLVIGNRGDVEGDYPAGGDGFEHVGAWCATARSIELSKEPLPGVDYAEFQPGFLPPDSWDDAADDDDDEDDDD</sequence>
<dbReference type="AlphaFoldDB" id="A0A9D2HJU1"/>
<dbReference type="EMBL" id="DWZD01000011">
    <property type="protein sequence ID" value="HJA78276.1"/>
    <property type="molecule type" value="Genomic_DNA"/>
</dbReference>
<dbReference type="Proteomes" id="UP000823821">
    <property type="component" value="Unassembled WGS sequence"/>
</dbReference>